<dbReference type="PROSITE" id="PS51257">
    <property type="entry name" value="PROKAR_LIPOPROTEIN"/>
    <property type="match status" value="1"/>
</dbReference>
<feature type="signal peptide" evidence="1">
    <location>
        <begin position="1"/>
        <end position="19"/>
    </location>
</feature>
<comment type="caution">
    <text evidence="2">The sequence shown here is derived from an EMBL/GenBank/DDBJ whole genome shotgun (WGS) entry which is preliminary data.</text>
</comment>
<evidence type="ECO:0000313" key="3">
    <source>
        <dbReference type="Proteomes" id="UP000196880"/>
    </source>
</evidence>
<evidence type="ECO:0008006" key="4">
    <source>
        <dbReference type="Google" id="ProtNLM"/>
    </source>
</evidence>
<gene>
    <name evidence="2" type="ORF">B6A14_08455</name>
</gene>
<reference evidence="2 3" key="1">
    <citation type="submission" date="2017-03" db="EMBL/GenBank/DDBJ databases">
        <title>New species Polynucleobacter sp. MWH-EgelM1-30-B4.</title>
        <authorList>
            <person name="Hahn M.W."/>
        </authorList>
    </citation>
    <scope>NUCLEOTIDE SEQUENCE [LARGE SCALE GENOMIC DNA]</scope>
    <source>
        <strain evidence="2 3">MWH-EgelM1-30-B4</strain>
    </source>
</reference>
<keyword evidence="1" id="KW-0732">Signal</keyword>
<proteinExistence type="predicted"/>
<keyword evidence="3" id="KW-1185">Reference proteome</keyword>
<dbReference type="Proteomes" id="UP000196880">
    <property type="component" value="Unassembled WGS sequence"/>
</dbReference>
<protein>
    <recommendedName>
        <fullName evidence="4">Lipoprotein</fullName>
    </recommendedName>
</protein>
<feature type="chain" id="PRO_5013188295" description="Lipoprotein" evidence="1">
    <location>
        <begin position="20"/>
        <end position="134"/>
    </location>
</feature>
<dbReference type="AlphaFoldDB" id="A0A210RXS7"/>
<accession>A0A210RXS7</accession>
<evidence type="ECO:0000256" key="1">
    <source>
        <dbReference type="SAM" id="SignalP"/>
    </source>
</evidence>
<dbReference type="EMBL" id="NAIA01000003">
    <property type="protein sequence ID" value="OWF65788.1"/>
    <property type="molecule type" value="Genomic_DNA"/>
</dbReference>
<organism evidence="2 3">
    <name type="scientific">Polynucleobacter hirudinilacicola</name>
    <dbReference type="NCBI Taxonomy" id="1743166"/>
    <lineage>
        <taxon>Bacteria</taxon>
        <taxon>Pseudomonadati</taxon>
        <taxon>Pseudomonadota</taxon>
        <taxon>Betaproteobacteria</taxon>
        <taxon>Burkholderiales</taxon>
        <taxon>Burkholderiaceae</taxon>
        <taxon>Polynucleobacter</taxon>
    </lineage>
</organism>
<name>A0A210RXS7_9BURK</name>
<dbReference type="RefSeq" id="WP_087910024.1">
    <property type="nucleotide sequence ID" value="NZ_NAIA01000003.1"/>
</dbReference>
<sequence>MKKIITLLFVTTFSMLLISCGDNSINASKKVEVITGQENILSDLIFGKTTADKLAITHLNKRFEFMGQITGRTTEGNATIVSIENGRAICSFTDQQQRLAVSDIGRSCWLWTGTLTSADGGRLKFDNCSFRACP</sequence>
<evidence type="ECO:0000313" key="2">
    <source>
        <dbReference type="EMBL" id="OWF65788.1"/>
    </source>
</evidence>